<keyword evidence="4 7" id="KW-0574">Periplasm</keyword>
<comment type="function">
    <text evidence="7">Required for disulfide bond formation in some periplasmic proteins. Acts by transferring its disulfide bond to other proteins and is reduced in the process.</text>
</comment>
<protein>
    <recommendedName>
        <fullName evidence="7">Thiol:disulfide interchange protein</fullName>
    </recommendedName>
</protein>
<dbReference type="NCBIfam" id="NF008657">
    <property type="entry name" value="PRK11657.1"/>
    <property type="match status" value="1"/>
</dbReference>
<dbReference type="OrthoDB" id="9780340at2"/>
<evidence type="ECO:0000313" key="11">
    <source>
        <dbReference type="Proteomes" id="UP000238385"/>
    </source>
</evidence>
<dbReference type="Gene3D" id="3.10.450.70">
    <property type="entry name" value="Disulphide bond isomerase, DsbC/G, N-terminal"/>
    <property type="match status" value="1"/>
</dbReference>
<dbReference type="PANTHER" id="PTHR35272">
    <property type="entry name" value="THIOL:DISULFIDE INTERCHANGE PROTEIN DSBC-RELATED"/>
    <property type="match status" value="1"/>
</dbReference>
<accession>A0A2T1KHC9</accession>
<dbReference type="InterPro" id="IPR018950">
    <property type="entry name" value="DiS-bond_isomerase_DsbC/G_N"/>
</dbReference>
<evidence type="ECO:0000259" key="9">
    <source>
        <dbReference type="Pfam" id="PF13098"/>
    </source>
</evidence>
<feature type="domain" description="Disulphide bond isomerase DsbC/G N-terminal" evidence="8">
    <location>
        <begin position="28"/>
        <end position="90"/>
    </location>
</feature>
<keyword evidence="3 7" id="KW-0732">Signal</keyword>
<dbReference type="CDD" id="cd03020">
    <property type="entry name" value="DsbA_DsbC_DsbG"/>
    <property type="match status" value="1"/>
</dbReference>
<comment type="caution">
    <text evidence="10">The sequence shown here is derived from an EMBL/GenBank/DDBJ whole genome shotgun (WGS) entry which is preliminary data.</text>
</comment>
<organism evidence="10 11">
    <name type="scientific">Marinobacter halophilus</name>
    <dbReference type="NCBI Taxonomy" id="1323740"/>
    <lineage>
        <taxon>Bacteria</taxon>
        <taxon>Pseudomonadati</taxon>
        <taxon>Pseudomonadota</taxon>
        <taxon>Gammaproteobacteria</taxon>
        <taxon>Pseudomonadales</taxon>
        <taxon>Marinobacteraceae</taxon>
        <taxon>Marinobacter</taxon>
    </lineage>
</organism>
<evidence type="ECO:0000256" key="5">
    <source>
        <dbReference type="ARBA" id="ARBA00023157"/>
    </source>
</evidence>
<dbReference type="InterPro" id="IPR033954">
    <property type="entry name" value="DiS-bond_Isoase_DsbC/G"/>
</dbReference>
<feature type="domain" description="Thioredoxin-like fold" evidence="9">
    <location>
        <begin position="124"/>
        <end position="253"/>
    </location>
</feature>
<name>A0A2T1KHC9_9GAMM</name>
<feature type="signal peptide" evidence="7">
    <location>
        <begin position="1"/>
        <end position="26"/>
    </location>
</feature>
<dbReference type="GO" id="GO:0042597">
    <property type="term" value="C:periplasmic space"/>
    <property type="evidence" value="ECO:0007669"/>
    <property type="project" value="UniProtKB-SubCell"/>
</dbReference>
<keyword evidence="5" id="KW-1015">Disulfide bond</keyword>
<keyword evidence="11" id="KW-1185">Reference proteome</keyword>
<dbReference type="InterPro" id="IPR051470">
    <property type="entry name" value="Thiol:disulfide_interchange"/>
</dbReference>
<dbReference type="Pfam" id="PF10411">
    <property type="entry name" value="DsbC_N"/>
    <property type="match status" value="1"/>
</dbReference>
<dbReference type="PANTHER" id="PTHR35272:SF4">
    <property type="entry name" value="THIOL:DISULFIDE INTERCHANGE PROTEIN DSBG"/>
    <property type="match status" value="1"/>
</dbReference>
<dbReference type="Gene3D" id="3.40.30.10">
    <property type="entry name" value="Glutaredoxin"/>
    <property type="match status" value="1"/>
</dbReference>
<evidence type="ECO:0000256" key="4">
    <source>
        <dbReference type="ARBA" id="ARBA00022764"/>
    </source>
</evidence>
<proteinExistence type="inferred from homology"/>
<dbReference type="InterPro" id="IPR036249">
    <property type="entry name" value="Thioredoxin-like_sf"/>
</dbReference>
<evidence type="ECO:0000313" key="10">
    <source>
        <dbReference type="EMBL" id="PSF09554.1"/>
    </source>
</evidence>
<gene>
    <name evidence="10" type="ORF">C7H08_03465</name>
</gene>
<reference evidence="10 11" key="1">
    <citation type="submission" date="2018-03" db="EMBL/GenBank/DDBJ databases">
        <title>Marinobacter brunus sp. nov., a marine bacterium of Gamma-proteobacteria isolated from the surface seawater of the South China Sea.</title>
        <authorList>
            <person name="Cheng H."/>
            <person name="Wu Y.-H."/>
            <person name="Xamxidin M."/>
            <person name="Xu X.-W."/>
        </authorList>
    </citation>
    <scope>NUCLEOTIDE SEQUENCE [LARGE SCALE GENOMIC DNA]</scope>
    <source>
        <strain evidence="10 11">JCM 30472</strain>
    </source>
</reference>
<dbReference type="SUPFAM" id="SSF54423">
    <property type="entry name" value="DsbC/DsbG N-terminal domain-like"/>
    <property type="match status" value="1"/>
</dbReference>
<evidence type="ECO:0000256" key="3">
    <source>
        <dbReference type="ARBA" id="ARBA00022729"/>
    </source>
</evidence>
<sequence length="258" mass="28011">MTSPTLQRLLQGGLLSAALVTATAQADNHPPAIQTLEQQGVTVIDSFDAPGGMTGYVGEMQGRSLAFYLTPDGDHVIVGTLLDQDGNNLSAASIQELVEGPKFESAWPQLESSHWVRDGASDADIVVYTFTDPNCPYCFRFRQQAAPWIDAGKVQLRHIMVGILREDSLTKAATILGSDDPEAAMHQHQESYEQGGIEVDRARVSAAHMDVKANNQLMQDLGLQATPSTLYRDQQGKVQMVQGLPNPQALLRMMGPKP</sequence>
<evidence type="ECO:0000256" key="7">
    <source>
        <dbReference type="RuleBase" id="RU364038"/>
    </source>
</evidence>
<evidence type="ECO:0000256" key="1">
    <source>
        <dbReference type="ARBA" id="ARBA00004418"/>
    </source>
</evidence>
<dbReference type="InterPro" id="IPR012336">
    <property type="entry name" value="Thioredoxin-like_fold"/>
</dbReference>
<dbReference type="EMBL" id="PXNN01000005">
    <property type="protein sequence ID" value="PSF09554.1"/>
    <property type="molecule type" value="Genomic_DNA"/>
</dbReference>
<dbReference type="InterPro" id="IPR009094">
    <property type="entry name" value="DiS-bond_isomerase_DsbC/G_N_sf"/>
</dbReference>
<dbReference type="Proteomes" id="UP000238385">
    <property type="component" value="Unassembled WGS sequence"/>
</dbReference>
<comment type="subcellular location">
    <subcellularLocation>
        <location evidence="1 7">Periplasm</location>
    </subcellularLocation>
</comment>
<keyword evidence="6 7" id="KW-0676">Redox-active center</keyword>
<feature type="chain" id="PRO_5015367732" description="Thiol:disulfide interchange protein" evidence="7">
    <location>
        <begin position="27"/>
        <end position="258"/>
    </location>
</feature>
<dbReference type="SUPFAM" id="SSF52833">
    <property type="entry name" value="Thioredoxin-like"/>
    <property type="match status" value="1"/>
</dbReference>
<comment type="similarity">
    <text evidence="2 7">Belongs to the thioredoxin family. DsbC subfamily.</text>
</comment>
<evidence type="ECO:0000256" key="6">
    <source>
        <dbReference type="ARBA" id="ARBA00023284"/>
    </source>
</evidence>
<evidence type="ECO:0000259" key="8">
    <source>
        <dbReference type="Pfam" id="PF10411"/>
    </source>
</evidence>
<dbReference type="AlphaFoldDB" id="A0A2T1KHC9"/>
<dbReference type="RefSeq" id="WP_106670387.1">
    <property type="nucleotide sequence ID" value="NZ_BMFE01000001.1"/>
</dbReference>
<dbReference type="Pfam" id="PF13098">
    <property type="entry name" value="Thioredoxin_2"/>
    <property type="match status" value="1"/>
</dbReference>
<evidence type="ECO:0000256" key="2">
    <source>
        <dbReference type="ARBA" id="ARBA00009813"/>
    </source>
</evidence>